<dbReference type="InterPro" id="IPR034045">
    <property type="entry name" value="Pep_S8_CspA-like"/>
</dbReference>
<reference evidence="7 8" key="1">
    <citation type="journal article" date="2023" name="Int. J. Syst. Evol. Microbiol.">
        <title>Terrisporobacter hibernicus sp. nov., isolated from bovine faeces in Northern Ireland.</title>
        <authorList>
            <person name="Mitchell M."/>
            <person name="Nguyen S.V."/>
            <person name="Connor M."/>
            <person name="Fairley D.J."/>
            <person name="Donoghue O."/>
            <person name="Marshall H."/>
            <person name="Koolman L."/>
            <person name="McMullan G."/>
            <person name="Schaffer K.E."/>
            <person name="McGrath J.W."/>
            <person name="Fanning S."/>
        </authorList>
    </citation>
    <scope>NUCLEOTIDE SEQUENCE [LARGE SCALE GENOMIC DNA]</scope>
    <source>
        <strain evidence="7 8">MCA3</strain>
    </source>
</reference>
<dbReference type="AlphaFoldDB" id="A0AAX2ZKG9"/>
<dbReference type="PROSITE" id="PS00136">
    <property type="entry name" value="SUBTILASE_ASP"/>
    <property type="match status" value="1"/>
</dbReference>
<dbReference type="PANTHER" id="PTHR43806:SF11">
    <property type="entry name" value="CEREVISIN-RELATED"/>
    <property type="match status" value="1"/>
</dbReference>
<dbReference type="InterPro" id="IPR000209">
    <property type="entry name" value="Peptidase_S8/S53_dom"/>
</dbReference>
<dbReference type="InterPro" id="IPR050131">
    <property type="entry name" value="Peptidase_S8_subtilisin-like"/>
</dbReference>
<dbReference type="PROSITE" id="PS51892">
    <property type="entry name" value="SUBTILASE"/>
    <property type="match status" value="1"/>
</dbReference>
<evidence type="ECO:0000313" key="7">
    <source>
        <dbReference type="EMBL" id="UEL49723.1"/>
    </source>
</evidence>
<sequence>MKEDSYIILYRLPIEEVKKSLKDNGIDNFIPLNNQAGIIYTPTDYDSKKLNNIDVIDWWEESVPMSTLINITNDLKEGVDILTASGISTFNNPYVNLTGEGILVAIIDSGVDYLHPDFIKEDGTSKIVSIWNQESDKSDPPIGMTFGSQYSSDEINQAIKDKNGDLCTDEIGTGTIAAGIIVSGGKVKEFYKGIAPNAQLIVVKLRKYKDTYSKGRINYESSDFLAAISYVISVSKKLNKPLIINFSVGATSTSIYNLSILNTFTDLSQSGTVIVSGAGNEGNTDIHYSGQFSKGTSFNEDDYQDVILQEGEGTNIDITINFLGPDKVKVAIISPSGEISQLSEYVPDNYKINGSFNLENTNYSIEYILPWLLSGATVIKIKLKDIKPGIWTIRIIPEHIINGNYNLYIPNRNIISPTTRFLDGDSSYTITRFGLLKYVITVGVYNEKTNSMWLGSSKGPHGENKIKPDIVASGVDVISTFLNNNYNTGTGSGISSSIVCGILALIMEYILKQSHLPRYSLYNEPLKTYLMIGATKNSLYNYPNISQGYGLLNYQNTLIKIAKNID</sequence>
<comment type="caution">
    <text evidence="5">Lacks conserved residue(s) required for the propagation of feature annotation.</text>
</comment>
<keyword evidence="3" id="KW-0378">Hydrolase</keyword>
<protein>
    <submittedName>
        <fullName evidence="7">S8 family peptidase</fullName>
    </submittedName>
</protein>
<keyword evidence="4" id="KW-0720">Serine protease</keyword>
<dbReference type="Gene3D" id="3.40.50.200">
    <property type="entry name" value="Peptidase S8/S53 domain"/>
    <property type="match status" value="1"/>
</dbReference>
<evidence type="ECO:0000256" key="5">
    <source>
        <dbReference type="PROSITE-ProRule" id="PRU01240"/>
    </source>
</evidence>
<dbReference type="PANTHER" id="PTHR43806">
    <property type="entry name" value="PEPTIDASE S8"/>
    <property type="match status" value="1"/>
</dbReference>
<dbReference type="SUPFAM" id="SSF52743">
    <property type="entry name" value="Subtilisin-like"/>
    <property type="match status" value="1"/>
</dbReference>
<dbReference type="Pfam" id="PF00082">
    <property type="entry name" value="Peptidase_S8"/>
    <property type="match status" value="2"/>
</dbReference>
<name>A0AAX2ZKG9_9FIRM</name>
<evidence type="ECO:0000256" key="2">
    <source>
        <dbReference type="ARBA" id="ARBA00022670"/>
    </source>
</evidence>
<comment type="similarity">
    <text evidence="1 5">Belongs to the peptidase S8 family.</text>
</comment>
<keyword evidence="2" id="KW-0645">Protease</keyword>
<feature type="domain" description="Peptidase S8/S53" evidence="6">
    <location>
        <begin position="423"/>
        <end position="550"/>
    </location>
</feature>
<dbReference type="PRINTS" id="PR00723">
    <property type="entry name" value="SUBTILISIN"/>
</dbReference>
<dbReference type="Gene3D" id="2.60.120.1290">
    <property type="match status" value="1"/>
</dbReference>
<feature type="domain" description="Peptidase S8/S53" evidence="6">
    <location>
        <begin position="99"/>
        <end position="293"/>
    </location>
</feature>
<dbReference type="GO" id="GO:0004252">
    <property type="term" value="F:serine-type endopeptidase activity"/>
    <property type="evidence" value="ECO:0007669"/>
    <property type="project" value="InterPro"/>
</dbReference>
<dbReference type="InterPro" id="IPR036852">
    <property type="entry name" value="Peptidase_S8/S53_dom_sf"/>
</dbReference>
<evidence type="ECO:0000259" key="6">
    <source>
        <dbReference type="Pfam" id="PF00082"/>
    </source>
</evidence>
<evidence type="ECO:0000256" key="1">
    <source>
        <dbReference type="ARBA" id="ARBA00011073"/>
    </source>
</evidence>
<dbReference type="Proteomes" id="UP001198983">
    <property type="component" value="Chromosome"/>
</dbReference>
<dbReference type="InterPro" id="IPR023827">
    <property type="entry name" value="Peptidase_S8_Asp-AS"/>
</dbReference>
<dbReference type="InterPro" id="IPR015500">
    <property type="entry name" value="Peptidase_S8_subtilisin-rel"/>
</dbReference>
<keyword evidence="8" id="KW-1185">Reference proteome</keyword>
<evidence type="ECO:0000313" key="8">
    <source>
        <dbReference type="Proteomes" id="UP001198983"/>
    </source>
</evidence>
<proteinExistence type="inferred from homology"/>
<gene>
    <name evidence="7" type="ORF">JW646_02740</name>
</gene>
<dbReference type="KEGG" id="tem:JW646_02740"/>
<dbReference type="GO" id="GO:0006508">
    <property type="term" value="P:proteolysis"/>
    <property type="evidence" value="ECO:0007669"/>
    <property type="project" value="UniProtKB-KW"/>
</dbReference>
<accession>A0AAX2ZKG9</accession>
<dbReference type="NCBIfam" id="NF040808">
    <property type="entry name" value="CspC_non_triad"/>
    <property type="match status" value="1"/>
</dbReference>
<organism evidence="7 8">
    <name type="scientific">Terrisporobacter hibernicus</name>
    <dbReference type="NCBI Taxonomy" id="2813371"/>
    <lineage>
        <taxon>Bacteria</taxon>
        <taxon>Bacillati</taxon>
        <taxon>Bacillota</taxon>
        <taxon>Clostridia</taxon>
        <taxon>Peptostreptococcales</taxon>
        <taxon>Peptostreptococcaceae</taxon>
        <taxon>Terrisporobacter</taxon>
    </lineage>
</organism>
<dbReference type="CDD" id="cd07478">
    <property type="entry name" value="Peptidases_S8_CspA-like"/>
    <property type="match status" value="1"/>
</dbReference>
<dbReference type="EMBL" id="CP081135">
    <property type="protein sequence ID" value="UEL49723.1"/>
    <property type="molecule type" value="Genomic_DNA"/>
</dbReference>
<evidence type="ECO:0000256" key="3">
    <source>
        <dbReference type="ARBA" id="ARBA00022801"/>
    </source>
</evidence>
<evidence type="ECO:0000256" key="4">
    <source>
        <dbReference type="ARBA" id="ARBA00022825"/>
    </source>
</evidence>